<dbReference type="Gramene" id="FCD_00022636-RA">
    <property type="protein sequence ID" value="FCD_00022636-RA:cds"/>
    <property type="gene ID" value="FCD_00022636"/>
</dbReference>
<evidence type="ECO:0000313" key="1">
    <source>
        <dbReference type="EMBL" id="GMN64685.1"/>
    </source>
</evidence>
<sequence>MVGAELAKLEPAKLRLNPLLSWPEDVVTIRGDHDFHRVFFFYDNFMETGLPIRRCKVAAAATLSVVTIDLDI</sequence>
<dbReference type="AlphaFoldDB" id="A0AA88J808"/>
<reference evidence="1" key="1">
    <citation type="submission" date="2023-07" db="EMBL/GenBank/DDBJ databases">
        <title>draft genome sequence of fig (Ficus carica).</title>
        <authorList>
            <person name="Takahashi T."/>
            <person name="Nishimura K."/>
        </authorList>
    </citation>
    <scope>NUCLEOTIDE SEQUENCE</scope>
</reference>
<organism evidence="1 2">
    <name type="scientific">Ficus carica</name>
    <name type="common">Common fig</name>
    <dbReference type="NCBI Taxonomy" id="3494"/>
    <lineage>
        <taxon>Eukaryota</taxon>
        <taxon>Viridiplantae</taxon>
        <taxon>Streptophyta</taxon>
        <taxon>Embryophyta</taxon>
        <taxon>Tracheophyta</taxon>
        <taxon>Spermatophyta</taxon>
        <taxon>Magnoliopsida</taxon>
        <taxon>eudicotyledons</taxon>
        <taxon>Gunneridae</taxon>
        <taxon>Pentapetalae</taxon>
        <taxon>rosids</taxon>
        <taxon>fabids</taxon>
        <taxon>Rosales</taxon>
        <taxon>Moraceae</taxon>
        <taxon>Ficeae</taxon>
        <taxon>Ficus</taxon>
    </lineage>
</organism>
<keyword evidence="2" id="KW-1185">Reference proteome</keyword>
<protein>
    <submittedName>
        <fullName evidence="1">Uncharacterized protein</fullName>
    </submittedName>
</protein>
<name>A0AA88J808_FICCA</name>
<proteinExistence type="predicted"/>
<accession>A0AA88J808</accession>
<gene>
    <name evidence="1" type="ORF">TIFTF001_033752</name>
</gene>
<comment type="caution">
    <text evidence="1">The sequence shown here is derived from an EMBL/GenBank/DDBJ whole genome shotgun (WGS) entry which is preliminary data.</text>
</comment>
<dbReference type="EMBL" id="BTGU01000190">
    <property type="protein sequence ID" value="GMN64685.1"/>
    <property type="molecule type" value="Genomic_DNA"/>
</dbReference>
<evidence type="ECO:0000313" key="2">
    <source>
        <dbReference type="Proteomes" id="UP001187192"/>
    </source>
</evidence>
<dbReference type="Proteomes" id="UP001187192">
    <property type="component" value="Unassembled WGS sequence"/>
</dbReference>